<evidence type="ECO:0000313" key="1">
    <source>
        <dbReference type="EMBL" id="ASO05458.1"/>
    </source>
</evidence>
<gene>
    <name evidence="1" type="ORF">AREALGSMS7_01999</name>
</gene>
<evidence type="ECO:0008006" key="3">
    <source>
        <dbReference type="Google" id="ProtNLM"/>
    </source>
</evidence>
<dbReference type="RefSeq" id="WP_093978207.1">
    <property type="nucleotide sequence ID" value="NZ_CP022515.1"/>
</dbReference>
<dbReference type="EMBL" id="CP022515">
    <property type="protein sequence ID" value="ASO05458.1"/>
    <property type="molecule type" value="Genomic_DNA"/>
</dbReference>
<dbReference type="AlphaFoldDB" id="A0A221UWA4"/>
<protein>
    <recommendedName>
        <fullName evidence="3">DUF2116 family Zn-ribbon domain-containing protein</fullName>
    </recommendedName>
</protein>
<dbReference type="Proteomes" id="UP000204551">
    <property type="component" value="Chromosome"/>
</dbReference>
<sequence>MNNDRSCPVCGIVVKGRSDKIFCSPKCRSIDQYEQRQKTETFYIRVDRQLKINRKLLKKYNRSGITTIRKSELIMEGFDPQFFTHYWKNQKGDVYLFVYEYGFLNKRHNGKDKYILVIWQDYMESSQK</sequence>
<name>A0A221UWA4_9FLAO</name>
<dbReference type="KEGG" id="aalg:AREALGSMS7_01999"/>
<organism evidence="1 2">
    <name type="scientific">Arenibacter algicola</name>
    <dbReference type="NCBI Taxonomy" id="616991"/>
    <lineage>
        <taxon>Bacteria</taxon>
        <taxon>Pseudomonadati</taxon>
        <taxon>Bacteroidota</taxon>
        <taxon>Flavobacteriia</taxon>
        <taxon>Flavobacteriales</taxon>
        <taxon>Flavobacteriaceae</taxon>
        <taxon>Arenibacter</taxon>
    </lineage>
</organism>
<evidence type="ECO:0000313" key="2">
    <source>
        <dbReference type="Proteomes" id="UP000204551"/>
    </source>
</evidence>
<proteinExistence type="predicted"/>
<accession>A0A221UWA4</accession>
<reference evidence="1 2" key="1">
    <citation type="submission" date="2017-07" db="EMBL/GenBank/DDBJ databases">
        <title>Genome Sequence of Arenibacter algicola Strain SMS7 Isolated from a culture of the Diatom Skeletonema marinoi.</title>
        <authorList>
            <person name="Topel M."/>
            <person name="Pinder M.I.M."/>
            <person name="Johansson O.N."/>
            <person name="Kourtchenko O."/>
            <person name="Godhe A."/>
            <person name="Clarke A.K."/>
        </authorList>
    </citation>
    <scope>NUCLEOTIDE SEQUENCE [LARGE SCALE GENOMIC DNA]</scope>
    <source>
        <strain evidence="1 2">SMS7</strain>
    </source>
</reference>